<sequence length="358" mass="39080">MSPVDENRPSGGSSPVLAVPVVLESKDSEVTRTLTISLGTTIGKLWEEGGFGTAAGLGAHRAWLCLGPAPVVSDEHVRRITLFRASEDPSSASAPELSRAKLPATPAVSSPRLARARNAANSESEDAGGTAKAVVNDVEPFTQEKVSDLDLYSLVELPVDDGMVVAVHLESMKEFVHREFGLCFLAVEAENRYHKALLDLHGDPLTLKGVKFLYFDAAKTGADPKLRKDRHDRAQTAVAFVSPIYFPQKRSRDFLLNFPTAAGVAYPALFGEAFEARVKERSACTGHELAPMLKALFKLDYVRVDEDYELFNTYWKSLSPEERADMQSAPSDYTPPRLGKGKGRSGVWPFGSYQMCTS</sequence>
<dbReference type="AlphaFoldDB" id="A0A8H8DKR6"/>
<dbReference type="EMBL" id="JAEFCI010002901">
    <property type="protein sequence ID" value="KAG5461930.1"/>
    <property type="molecule type" value="Genomic_DNA"/>
</dbReference>
<evidence type="ECO:0000313" key="3">
    <source>
        <dbReference type="Proteomes" id="UP000673691"/>
    </source>
</evidence>
<accession>A0A8H8DKR6</accession>
<comment type="caution">
    <text evidence="2">The sequence shown here is derived from an EMBL/GenBank/DDBJ whole genome shotgun (WGS) entry which is preliminary data.</text>
</comment>
<evidence type="ECO:0000313" key="2">
    <source>
        <dbReference type="EMBL" id="KAG5461930.1"/>
    </source>
</evidence>
<keyword evidence="3" id="KW-1185">Reference proteome</keyword>
<evidence type="ECO:0000256" key="1">
    <source>
        <dbReference type="SAM" id="MobiDB-lite"/>
    </source>
</evidence>
<feature type="region of interest" description="Disordered" evidence="1">
    <location>
        <begin position="89"/>
        <end position="131"/>
    </location>
</feature>
<reference evidence="2 3" key="1">
    <citation type="journal article" name="Sci. Rep.">
        <title>Genome-scale phylogenetic analyses confirm Olpidium as the closest living zoosporic fungus to the non-flagellated, terrestrial fungi.</title>
        <authorList>
            <person name="Chang Y."/>
            <person name="Rochon D."/>
            <person name="Sekimoto S."/>
            <person name="Wang Y."/>
            <person name="Chovatia M."/>
            <person name="Sandor L."/>
            <person name="Salamov A."/>
            <person name="Grigoriev I.V."/>
            <person name="Stajich J.E."/>
            <person name="Spatafora J.W."/>
        </authorList>
    </citation>
    <scope>NUCLEOTIDE SEQUENCE [LARGE SCALE GENOMIC DNA]</scope>
    <source>
        <strain evidence="2">S191</strain>
    </source>
</reference>
<dbReference type="Proteomes" id="UP000673691">
    <property type="component" value="Unassembled WGS sequence"/>
</dbReference>
<protein>
    <submittedName>
        <fullName evidence="2">Uncharacterized protein</fullName>
    </submittedName>
</protein>
<organism evidence="2 3">
    <name type="scientific">Olpidium bornovanus</name>
    <dbReference type="NCBI Taxonomy" id="278681"/>
    <lineage>
        <taxon>Eukaryota</taxon>
        <taxon>Fungi</taxon>
        <taxon>Fungi incertae sedis</taxon>
        <taxon>Olpidiomycota</taxon>
        <taxon>Olpidiomycotina</taxon>
        <taxon>Olpidiomycetes</taxon>
        <taxon>Olpidiales</taxon>
        <taxon>Olpidiaceae</taxon>
        <taxon>Olpidium</taxon>
    </lineage>
</organism>
<gene>
    <name evidence="2" type="ORF">BJ554DRAFT_5803</name>
</gene>
<proteinExistence type="predicted"/>
<dbReference type="OrthoDB" id="10521143at2759"/>
<name>A0A8H8DKR6_9FUNG</name>